<gene>
    <name evidence="2" type="ORF">PECUL_23A033496</name>
</gene>
<keyword evidence="3" id="KW-1185">Reference proteome</keyword>
<evidence type="ECO:0000313" key="3">
    <source>
        <dbReference type="Proteomes" id="UP001295444"/>
    </source>
</evidence>
<name>A0AAD1SDL8_PELCU</name>
<dbReference type="Proteomes" id="UP001295444">
    <property type="component" value="Chromosome 05"/>
</dbReference>
<feature type="non-terminal residue" evidence="2">
    <location>
        <position position="60"/>
    </location>
</feature>
<sequence length="60" mass="6646">MAKAQLDSESDLSNIEEESYMDYLEDPSDPDSDIEVKESDPSQDPSTIKTVNIDIEHGAT</sequence>
<organism evidence="2 3">
    <name type="scientific">Pelobates cultripes</name>
    <name type="common">Western spadefoot toad</name>
    <dbReference type="NCBI Taxonomy" id="61616"/>
    <lineage>
        <taxon>Eukaryota</taxon>
        <taxon>Metazoa</taxon>
        <taxon>Chordata</taxon>
        <taxon>Craniata</taxon>
        <taxon>Vertebrata</taxon>
        <taxon>Euteleostomi</taxon>
        <taxon>Amphibia</taxon>
        <taxon>Batrachia</taxon>
        <taxon>Anura</taxon>
        <taxon>Pelobatoidea</taxon>
        <taxon>Pelobatidae</taxon>
        <taxon>Pelobates</taxon>
    </lineage>
</organism>
<dbReference type="AlphaFoldDB" id="A0AAD1SDL8"/>
<evidence type="ECO:0000256" key="1">
    <source>
        <dbReference type="SAM" id="MobiDB-lite"/>
    </source>
</evidence>
<dbReference type="EMBL" id="OW240916">
    <property type="protein sequence ID" value="CAH2296381.1"/>
    <property type="molecule type" value="Genomic_DNA"/>
</dbReference>
<accession>A0AAD1SDL8</accession>
<protein>
    <submittedName>
        <fullName evidence="2">Uncharacterized protein</fullName>
    </submittedName>
</protein>
<feature type="region of interest" description="Disordered" evidence="1">
    <location>
        <begin position="1"/>
        <end position="60"/>
    </location>
</feature>
<reference evidence="2" key="1">
    <citation type="submission" date="2022-03" db="EMBL/GenBank/DDBJ databases">
        <authorList>
            <person name="Alioto T."/>
            <person name="Alioto T."/>
            <person name="Gomez Garrido J."/>
        </authorList>
    </citation>
    <scope>NUCLEOTIDE SEQUENCE</scope>
</reference>
<evidence type="ECO:0000313" key="2">
    <source>
        <dbReference type="EMBL" id="CAH2296381.1"/>
    </source>
</evidence>
<proteinExistence type="predicted"/>
<feature type="compositionally biased region" description="Acidic residues" evidence="1">
    <location>
        <begin position="8"/>
        <end position="33"/>
    </location>
</feature>